<dbReference type="InterPro" id="IPR000383">
    <property type="entry name" value="Xaa-Pro-like_dom"/>
</dbReference>
<organism evidence="20 21">
    <name type="scientific">Penicillium argentinense</name>
    <dbReference type="NCBI Taxonomy" id="1131581"/>
    <lineage>
        <taxon>Eukaryota</taxon>
        <taxon>Fungi</taxon>
        <taxon>Dikarya</taxon>
        <taxon>Ascomycota</taxon>
        <taxon>Pezizomycotina</taxon>
        <taxon>Eurotiomycetes</taxon>
        <taxon>Eurotiomycetidae</taxon>
        <taxon>Eurotiales</taxon>
        <taxon>Aspergillaceae</taxon>
        <taxon>Penicillium</taxon>
    </lineage>
</organism>
<dbReference type="RefSeq" id="XP_056470206.1">
    <property type="nucleotide sequence ID" value="XM_056622790.1"/>
</dbReference>
<evidence type="ECO:0000256" key="4">
    <source>
        <dbReference type="ARBA" id="ARBA00012645"/>
    </source>
</evidence>
<evidence type="ECO:0000256" key="13">
    <source>
        <dbReference type="ARBA" id="ARBA00056799"/>
    </source>
</evidence>
<gene>
    <name evidence="20" type="ORF">N7532_010299</name>
</gene>
<dbReference type="CDD" id="cd03806">
    <property type="entry name" value="GT4_ALG11-like"/>
    <property type="match status" value="1"/>
</dbReference>
<evidence type="ECO:0000256" key="3">
    <source>
        <dbReference type="ARBA" id="ARBA00009481"/>
    </source>
</evidence>
<evidence type="ECO:0000256" key="11">
    <source>
        <dbReference type="ARBA" id="ARBA00023136"/>
    </source>
</evidence>
<dbReference type="AlphaFoldDB" id="A0A9W9JXT6"/>
<dbReference type="GO" id="GO:0016787">
    <property type="term" value="F:hydrolase activity"/>
    <property type="evidence" value="ECO:0007669"/>
    <property type="project" value="InterPro"/>
</dbReference>
<comment type="caution">
    <text evidence="20">The sequence shown here is derived from an EMBL/GenBank/DDBJ whole genome shotgun (WGS) entry which is preliminary data.</text>
</comment>
<evidence type="ECO:0000256" key="2">
    <source>
        <dbReference type="ARBA" id="ARBA00004922"/>
    </source>
</evidence>
<dbReference type="Pfam" id="PF00534">
    <property type="entry name" value="Glycos_transf_1"/>
    <property type="match status" value="1"/>
</dbReference>
<comment type="similarity">
    <text evidence="3 14">Belongs to the glycosyltransferase group 1 family. Glycosyltransferase 4 subfamily.</text>
</comment>
<dbReference type="PANTHER" id="PTHR45919">
    <property type="entry name" value="GDP-MAN:MAN(3)GLCNAC(2)-PP-DOL ALPHA-1,2-MANNOSYLTRANSFERASE"/>
    <property type="match status" value="1"/>
</dbReference>
<dbReference type="Gene3D" id="3.40.50.2000">
    <property type="entry name" value="Glycogen Phosphorylase B"/>
    <property type="match status" value="1"/>
</dbReference>
<dbReference type="PANTHER" id="PTHR45919:SF1">
    <property type="entry name" value="GDP-MAN:MAN(3)GLCNAC(2)-PP-DOL ALPHA-1,2-MANNOSYLTRANSFERASE"/>
    <property type="match status" value="1"/>
</dbReference>
<dbReference type="GO" id="GO:0006487">
    <property type="term" value="P:protein N-linked glycosylation"/>
    <property type="evidence" value="ECO:0007669"/>
    <property type="project" value="TreeGrafter"/>
</dbReference>
<feature type="domain" description="ALG11 mannosyltransferase N-terminal" evidence="19">
    <location>
        <begin position="114"/>
        <end position="320"/>
    </location>
</feature>
<evidence type="ECO:0000256" key="15">
    <source>
        <dbReference type="SAM" id="MobiDB-lite"/>
    </source>
</evidence>
<evidence type="ECO:0000256" key="7">
    <source>
        <dbReference type="ARBA" id="ARBA00022679"/>
    </source>
</evidence>
<evidence type="ECO:0000256" key="6">
    <source>
        <dbReference type="ARBA" id="ARBA00022676"/>
    </source>
</evidence>
<comment type="pathway">
    <text evidence="2 14">Protein modification; protein glycosylation.</text>
</comment>
<keyword evidence="16" id="KW-0732">Signal</keyword>
<feature type="domain" description="Glycosyl transferase family 1" evidence="17">
    <location>
        <begin position="358"/>
        <end position="536"/>
    </location>
</feature>
<dbReference type="FunFam" id="3.40.50.2000:FF:000168">
    <property type="entry name" value="Alpha-1,2-mannosyltransferase (Alg11), putative"/>
    <property type="match status" value="1"/>
</dbReference>
<sequence length="749" mass="83358">MASLSNAILALFVLAVTAIFLPQLSGRVLGVVFRGVGWLIRRRTRSRREFVIARARSEEEEHRAPRLKASSNSLARSQAEDEDWEKVDSSGPGGVRTTSCSDSSSGGEDEWDGIIGFFHPFCNAGGGGERVLWEAVRATQKRWPKAICAIYTGDHEVNKTQMLERVENRFNIPLHAPTVVLLYLTTRKYVVASSYPYMTLLGQSLGSLVVAYDAFTLLVPDVFVDTMGYAFTLAMCKWFFPSVPTGAYVHYPTISTDMLASLDDKTGMQGVNSGAGKGLKGTVKRRYWQLFAQLYGWVGRHVDVVMCNSSWTAAHVRTIWGKDKTNTNGEGTASSPAVVFPPTAVTELESTITVNAESEATREPLLLYIAQFRPEKNHPLVLRSFARFLQERNNNPAYANQPQPRLVLIGSVRHASPDETHIYNLRLLAHELRIRDNTTFLCDASWPAVLSHLGTASIGVNAMWNEHFGICVVEYQAAGLICVTHDSGGPREDIVVDIGDGATGFRAETEEQFAAAFETALALPEPEKVAMRQRARRSALRFTEEEFSRKWLAQVGGYRRTEYLDKLHTSSYTSPSQIREIKANSETECRIQPETCKPSSMQLSPYIIHQNVTVPLRMGGIIRCNIYLPRGVNEGQRFPVLATYGKDISYKDFNLSTFQDVNPEHQTEHSAWETPTLSVLDPAWLRSPKGRRARGLSSGPLIQLSSYTIDAYEKIIQWAATQTWSSGEVGLLGVSYFALVQWAVAARQP</sequence>
<evidence type="ECO:0000256" key="12">
    <source>
        <dbReference type="ARBA" id="ARBA00045065"/>
    </source>
</evidence>
<comment type="subcellular location">
    <subcellularLocation>
        <location evidence="1">Endoplasmic reticulum membrane</location>
        <topology evidence="1">Single-pass membrane protein</topology>
    </subcellularLocation>
</comment>
<dbReference type="InterPro" id="IPR031814">
    <property type="entry name" value="ALG11_N"/>
</dbReference>
<dbReference type="GO" id="GO:0017000">
    <property type="term" value="P:antibiotic biosynthetic process"/>
    <property type="evidence" value="ECO:0007669"/>
    <property type="project" value="UniProtKB-ARBA"/>
</dbReference>
<accession>A0A9W9JXT6</accession>
<name>A0A9W9JXT6_9EURO</name>
<dbReference type="Gene3D" id="3.40.50.1820">
    <property type="entry name" value="alpha/beta hydrolase"/>
    <property type="match status" value="1"/>
</dbReference>
<dbReference type="GO" id="GO:0072330">
    <property type="term" value="P:monocarboxylic acid biosynthetic process"/>
    <property type="evidence" value="ECO:0007669"/>
    <property type="project" value="UniProtKB-ARBA"/>
</dbReference>
<feature type="chain" id="PRO_5040963651" description="GDP-Man:Man(3)GlcNAc(2)-PP-Dol alpha-1,2-mannosyltransferase" evidence="16">
    <location>
        <begin position="19"/>
        <end position="749"/>
    </location>
</feature>
<keyword evidence="6 14" id="KW-0328">Glycosyltransferase</keyword>
<dbReference type="Proteomes" id="UP001149074">
    <property type="component" value="Unassembled WGS sequence"/>
</dbReference>
<dbReference type="GO" id="GO:0004377">
    <property type="term" value="F:GDP-Man:Man(3)GlcNAc(2)-PP-Dol alpha-1,2-mannosyltransferase activity"/>
    <property type="evidence" value="ECO:0007669"/>
    <property type="project" value="UniProtKB-UniRule"/>
</dbReference>
<feature type="domain" description="Xaa-Pro dipeptidyl-peptidase-like" evidence="18">
    <location>
        <begin position="623"/>
        <end position="749"/>
    </location>
</feature>
<feature type="compositionally biased region" description="Low complexity" evidence="15">
    <location>
        <begin position="97"/>
        <end position="106"/>
    </location>
</feature>
<evidence type="ECO:0000256" key="1">
    <source>
        <dbReference type="ARBA" id="ARBA00004389"/>
    </source>
</evidence>
<dbReference type="GeneID" id="81361769"/>
<reference evidence="20" key="2">
    <citation type="journal article" date="2023" name="IMA Fungus">
        <title>Comparative genomic study of the Penicillium genus elucidates a diverse pangenome and 15 lateral gene transfer events.</title>
        <authorList>
            <person name="Petersen C."/>
            <person name="Sorensen T."/>
            <person name="Nielsen M.R."/>
            <person name="Sondergaard T.E."/>
            <person name="Sorensen J.L."/>
            <person name="Fitzpatrick D.A."/>
            <person name="Frisvad J.C."/>
            <person name="Nielsen K.L."/>
        </authorList>
    </citation>
    <scope>NUCLEOTIDE SEQUENCE</scope>
    <source>
        <strain evidence="20">IBT 30761</strain>
    </source>
</reference>
<dbReference type="Pfam" id="PF02129">
    <property type="entry name" value="Peptidase_S15"/>
    <property type="match status" value="1"/>
</dbReference>
<keyword evidence="9 14" id="KW-0256">Endoplasmic reticulum</keyword>
<dbReference type="InterPro" id="IPR029058">
    <property type="entry name" value="AB_hydrolase_fold"/>
</dbReference>
<evidence type="ECO:0000256" key="8">
    <source>
        <dbReference type="ARBA" id="ARBA00022692"/>
    </source>
</evidence>
<comment type="function">
    <text evidence="13 14">GDP-Man:Man(3)GlcNAc(2)-PP-Dol alpha-1,2-mannosyltransferase that operates in the biosynthetic pathway of dolichol-linked oligosaccharides, the glycan precursors employed in protein asparagine (N)-glycosylation. The assembly of dolichol-linked oligosaccharides begins on the cytosolic side of the endoplasmic reticulum membrane and finishes in its lumen. The sequential addition of sugars to dolichol pyrophosphate produces dolichol-linked oligosaccharides containing fourteen sugars, including two GlcNAcs, nine mannoses and three glucoses. Once assembled, the oligosaccharide is transferred from the lipid to nascent proteins by oligosaccharyltransferases. Catalyzes, on the cytoplasmic face of the endoplasmic reticulum, the addition of the fourth and fifth mannose residues to the dolichol-linked oligosaccharide chain, to produce Man(5)GlcNAc(2)-PP-dolichol core oligosaccharide.</text>
</comment>
<keyword evidence="11" id="KW-0472">Membrane</keyword>
<dbReference type="InterPro" id="IPR038013">
    <property type="entry name" value="ALG11"/>
</dbReference>
<dbReference type="SUPFAM" id="SSF53756">
    <property type="entry name" value="UDP-Glycosyltransferase/glycogen phosphorylase"/>
    <property type="match status" value="1"/>
</dbReference>
<feature type="signal peptide" evidence="16">
    <location>
        <begin position="1"/>
        <end position="18"/>
    </location>
</feature>
<dbReference type="Pfam" id="PF15924">
    <property type="entry name" value="ALG11_N"/>
    <property type="match status" value="1"/>
</dbReference>
<dbReference type="OrthoDB" id="2276068at2759"/>
<evidence type="ECO:0000259" key="19">
    <source>
        <dbReference type="Pfam" id="PF15924"/>
    </source>
</evidence>
<comment type="catalytic activity">
    <reaction evidence="12 14">
        <text>an alpha-D-Man-(1-&gt;3)-[alpha-D-Man-(1-&gt;6)]-beta-D-Man-(1-&gt;4)-beta-D-GlcNAc-(1-&gt;4)-alpha-D-GlcNAc-diphospho-di-trans,poly-cis-dolichol + 2 GDP-alpha-D-mannose = an alpha-D-Man-(1-&gt;2)-alpha-D-Man-(1-&gt;2)-alpha-D-Man-(1-&gt;3)-[alpha-D-Man-(1-&gt;6)]-beta-D-Man-(1-&gt;4)-beta-D-GlcNAc-(1-&gt;4)-alpha-D-GlcNAc-diphospho-di-trans,poly-cis-dolichol + 2 GDP + 2 H(+)</text>
        <dbReference type="Rhea" id="RHEA:29523"/>
        <dbReference type="Rhea" id="RHEA-COMP:19515"/>
        <dbReference type="Rhea" id="RHEA-COMP:19516"/>
        <dbReference type="ChEBI" id="CHEBI:15378"/>
        <dbReference type="ChEBI" id="CHEBI:57527"/>
        <dbReference type="ChEBI" id="CHEBI:58189"/>
        <dbReference type="ChEBI" id="CHEBI:132511"/>
        <dbReference type="ChEBI" id="CHEBI:132515"/>
        <dbReference type="EC" id="2.4.1.131"/>
    </reaction>
    <physiologicalReaction direction="left-to-right" evidence="12 14">
        <dbReference type="Rhea" id="RHEA:29524"/>
    </physiologicalReaction>
</comment>
<dbReference type="EMBL" id="JAPQKI010000010">
    <property type="protein sequence ID" value="KAJ5085528.1"/>
    <property type="molecule type" value="Genomic_DNA"/>
</dbReference>
<reference evidence="20" key="1">
    <citation type="submission" date="2022-11" db="EMBL/GenBank/DDBJ databases">
        <authorList>
            <person name="Petersen C."/>
        </authorList>
    </citation>
    <scope>NUCLEOTIDE SEQUENCE</scope>
    <source>
        <strain evidence="20">IBT 30761</strain>
    </source>
</reference>
<protein>
    <recommendedName>
        <fullName evidence="5 14">GDP-Man:Man(3)GlcNAc(2)-PP-Dol alpha-1,2-mannosyltransferase</fullName>
        <ecNumber evidence="4 14">2.4.1.131</ecNumber>
    </recommendedName>
</protein>
<feature type="region of interest" description="Disordered" evidence="15">
    <location>
        <begin position="62"/>
        <end position="107"/>
    </location>
</feature>
<dbReference type="EC" id="2.4.1.131" evidence="4 14"/>
<dbReference type="SUPFAM" id="SSF53474">
    <property type="entry name" value="alpha/beta-Hydrolases"/>
    <property type="match status" value="1"/>
</dbReference>
<evidence type="ECO:0000313" key="21">
    <source>
        <dbReference type="Proteomes" id="UP001149074"/>
    </source>
</evidence>
<keyword evidence="10" id="KW-1133">Transmembrane helix</keyword>
<dbReference type="InterPro" id="IPR001296">
    <property type="entry name" value="Glyco_trans_1"/>
</dbReference>
<evidence type="ECO:0000259" key="17">
    <source>
        <dbReference type="Pfam" id="PF00534"/>
    </source>
</evidence>
<keyword evidence="21" id="KW-1185">Reference proteome</keyword>
<keyword evidence="7 14" id="KW-0808">Transferase</keyword>
<evidence type="ECO:0000313" key="20">
    <source>
        <dbReference type="EMBL" id="KAJ5085528.1"/>
    </source>
</evidence>
<evidence type="ECO:0000256" key="10">
    <source>
        <dbReference type="ARBA" id="ARBA00022989"/>
    </source>
</evidence>
<evidence type="ECO:0000256" key="14">
    <source>
        <dbReference type="RuleBase" id="RU367051"/>
    </source>
</evidence>
<evidence type="ECO:0000256" key="16">
    <source>
        <dbReference type="SAM" id="SignalP"/>
    </source>
</evidence>
<evidence type="ECO:0000256" key="9">
    <source>
        <dbReference type="ARBA" id="ARBA00022824"/>
    </source>
</evidence>
<proteinExistence type="inferred from homology"/>
<evidence type="ECO:0000259" key="18">
    <source>
        <dbReference type="Pfam" id="PF02129"/>
    </source>
</evidence>
<evidence type="ECO:0000256" key="5">
    <source>
        <dbReference type="ARBA" id="ARBA00022018"/>
    </source>
</evidence>
<keyword evidence="8" id="KW-0812">Transmembrane</keyword>
<dbReference type="GO" id="GO:0005789">
    <property type="term" value="C:endoplasmic reticulum membrane"/>
    <property type="evidence" value="ECO:0007669"/>
    <property type="project" value="UniProtKB-SubCell"/>
</dbReference>